<gene>
    <name evidence="2" type="ORF">EVJ58_g2566</name>
</gene>
<feature type="region of interest" description="Disordered" evidence="1">
    <location>
        <begin position="521"/>
        <end position="544"/>
    </location>
</feature>
<feature type="region of interest" description="Disordered" evidence="1">
    <location>
        <begin position="469"/>
        <end position="489"/>
    </location>
</feature>
<sequence length="592" mass="63982">MPTRVPIPVEHDHKDGASGGERRNHLGLIPLPSKLLAHRNTWFLKMDTLLSATSLPRCYVVLVLGAPTYKELSPILLSGHYAHSLVIVVTHEPPDIPNLVIPALRILHLSKPLSTENGDTSRLVNVLLWAEHVACDWREYGGSGIYQLPESDEDDTLPSGRRSGLNALRVGRHSARRHSMPVGAPMATSVDAKRPFDVLVNFLPNQLPDNVLLRHTIYITTISRPFFKLNTTTPSSTRGFFGKAKSIFGGSTNANREKRSCRDMPRTHVEALLTPRTTTMRPLISAASPQIIHLLPPEAAQYPEASAKLVDSMEAFIASFTSAMSLEADAKKAAGAVESVQSYIMHTVTFGKALDCALVPLTPKEEVTKKDDSWGCEWTVADVLISGGLDSAPTLSNGATSPGGNTTAWISGPEDIALVPSGRATAAASLTPVAREVATRALLYKTPHAVPPAPIQISVETAARTEQKVVETTERRPASPSSTYSTSYGHEIGISPPPSFHEYADSAHLLGDHVAHVETEVGHGDGDHTSNEPPEIEEVPKSPGMPPVTQELQDLTEIVLPRRVSLKRVESLLAGLKDVGAWRSRRASVDLA</sequence>
<feature type="compositionally biased region" description="Low complexity" evidence="1">
    <location>
        <begin position="478"/>
        <end position="488"/>
    </location>
</feature>
<evidence type="ECO:0000313" key="2">
    <source>
        <dbReference type="EMBL" id="TFY64518.1"/>
    </source>
</evidence>
<protein>
    <submittedName>
        <fullName evidence="2">Uncharacterized protein</fullName>
    </submittedName>
</protein>
<dbReference type="EMBL" id="SEKV01000096">
    <property type="protein sequence ID" value="TFY64518.1"/>
    <property type="molecule type" value="Genomic_DNA"/>
</dbReference>
<feature type="compositionally biased region" description="Basic and acidic residues" evidence="1">
    <location>
        <begin position="9"/>
        <end position="24"/>
    </location>
</feature>
<evidence type="ECO:0000256" key="1">
    <source>
        <dbReference type="SAM" id="MobiDB-lite"/>
    </source>
</evidence>
<accession>A0A4Y9YS45</accession>
<evidence type="ECO:0000313" key="3">
    <source>
        <dbReference type="Proteomes" id="UP000298390"/>
    </source>
</evidence>
<dbReference type="Proteomes" id="UP000298390">
    <property type="component" value="Unassembled WGS sequence"/>
</dbReference>
<comment type="caution">
    <text evidence="2">The sequence shown here is derived from an EMBL/GenBank/DDBJ whole genome shotgun (WGS) entry which is preliminary data.</text>
</comment>
<dbReference type="AlphaFoldDB" id="A0A4Y9YS45"/>
<feature type="compositionally biased region" description="Basic and acidic residues" evidence="1">
    <location>
        <begin position="521"/>
        <end position="530"/>
    </location>
</feature>
<feature type="region of interest" description="Disordered" evidence="1">
    <location>
        <begin position="1"/>
        <end position="24"/>
    </location>
</feature>
<organism evidence="2 3">
    <name type="scientific">Rhodofomes roseus</name>
    <dbReference type="NCBI Taxonomy" id="34475"/>
    <lineage>
        <taxon>Eukaryota</taxon>
        <taxon>Fungi</taxon>
        <taxon>Dikarya</taxon>
        <taxon>Basidiomycota</taxon>
        <taxon>Agaricomycotina</taxon>
        <taxon>Agaricomycetes</taxon>
        <taxon>Polyporales</taxon>
        <taxon>Rhodofomes</taxon>
    </lineage>
</organism>
<reference evidence="2 3" key="1">
    <citation type="submission" date="2019-01" db="EMBL/GenBank/DDBJ databases">
        <title>Genome sequencing of the rare red list fungi Fomitopsis rosea.</title>
        <authorList>
            <person name="Buettner E."/>
            <person name="Kellner H."/>
        </authorList>
    </citation>
    <scope>NUCLEOTIDE SEQUENCE [LARGE SCALE GENOMIC DNA]</scope>
    <source>
        <strain evidence="2 3">DSM 105464</strain>
    </source>
</reference>
<dbReference type="STRING" id="34475.A0A4Y9YS45"/>
<name>A0A4Y9YS45_9APHY</name>
<proteinExistence type="predicted"/>